<dbReference type="Gene3D" id="1.10.10.10">
    <property type="entry name" value="Winged helix-like DNA-binding domain superfamily/Winged helix DNA-binding domain"/>
    <property type="match status" value="1"/>
</dbReference>
<keyword evidence="8" id="KW-0653">Protein transport</keyword>
<evidence type="ECO:0000256" key="17">
    <source>
        <dbReference type="ARBA" id="ARBA00046788"/>
    </source>
</evidence>
<evidence type="ECO:0000259" key="22">
    <source>
        <dbReference type="PROSITE" id="PS50196"/>
    </source>
</evidence>
<dbReference type="AlphaFoldDB" id="A0A6J3R7M3"/>
<dbReference type="SUPFAM" id="SSF50729">
    <property type="entry name" value="PH domain-like"/>
    <property type="match status" value="1"/>
</dbReference>
<evidence type="ECO:0000256" key="3">
    <source>
        <dbReference type="ARBA" id="ARBA00022448"/>
    </source>
</evidence>
<dbReference type="CTD" id="5990"/>
<dbReference type="InterPro" id="IPR011993">
    <property type="entry name" value="PH-like_dom_sf"/>
</dbReference>
<protein>
    <recommendedName>
        <fullName evidence="14">DNA-binding protein RFX2</fullName>
    </recommendedName>
    <alternativeName>
        <fullName evidence="20">Ran-binding protein 3</fullName>
    </alternativeName>
    <alternativeName>
        <fullName evidence="15">Regulatory factor X 2</fullName>
    </alternativeName>
</protein>
<dbReference type="InterPro" id="IPR007668">
    <property type="entry name" value="RFX1_trans_act"/>
</dbReference>
<evidence type="ECO:0000313" key="24">
    <source>
        <dbReference type="Proteomes" id="UP000245320"/>
    </source>
</evidence>
<evidence type="ECO:0000256" key="11">
    <source>
        <dbReference type="ARBA" id="ARBA00023125"/>
    </source>
</evidence>
<comment type="subunit">
    <text evidence="17">Homodimer; probably only forms homodimers in testis. Heterodimer; heterodimerizes with RFX1 and RFX3.</text>
</comment>
<feature type="region of interest" description="Disordered" evidence="21">
    <location>
        <begin position="1009"/>
        <end position="1047"/>
    </location>
</feature>
<gene>
    <name evidence="25" type="primary">LOC101333468</name>
</gene>
<dbReference type="GO" id="GO:0005634">
    <property type="term" value="C:nucleus"/>
    <property type="evidence" value="ECO:0007669"/>
    <property type="project" value="UniProtKB-SubCell"/>
</dbReference>
<comment type="function">
    <text evidence="16">Transcription factor that acts as a key regulator of spermatogenesis. Acts by regulating expression of genes required for the haploid phase during spermiogenesis, such as genes required for cilium assembly and function. Recognizes and binds the X-box, a regulatory motif with DNA sequence 5'-GTNRCC(0-3N)RGYAAC-3' present on promoters. Probably activates transcription of the testis-specific histone gene H1-6.</text>
</comment>
<dbReference type="SMART" id="SM00160">
    <property type="entry name" value="RanBD"/>
    <property type="match status" value="1"/>
</dbReference>
<dbReference type="Pfam" id="PF25340">
    <property type="entry name" value="BCD_RFX"/>
    <property type="match status" value="1"/>
</dbReference>
<organism evidence="24 25">
    <name type="scientific">Tursiops truncatus</name>
    <name type="common">Atlantic bottle-nosed dolphin</name>
    <name type="synonym">Delphinus truncatus</name>
    <dbReference type="NCBI Taxonomy" id="9739"/>
    <lineage>
        <taxon>Eukaryota</taxon>
        <taxon>Metazoa</taxon>
        <taxon>Chordata</taxon>
        <taxon>Craniata</taxon>
        <taxon>Vertebrata</taxon>
        <taxon>Euteleostomi</taxon>
        <taxon>Mammalia</taxon>
        <taxon>Eutheria</taxon>
        <taxon>Laurasiatheria</taxon>
        <taxon>Artiodactyla</taxon>
        <taxon>Whippomorpha</taxon>
        <taxon>Cetacea</taxon>
        <taxon>Odontoceti</taxon>
        <taxon>Delphinidae</taxon>
        <taxon>Tursiops</taxon>
    </lineage>
</organism>
<keyword evidence="11 25" id="KW-0238">DNA-binding</keyword>
<dbReference type="Pfam" id="PF02257">
    <property type="entry name" value="RFX_DNA_binding"/>
    <property type="match status" value="1"/>
</dbReference>
<feature type="region of interest" description="Disordered" evidence="21">
    <location>
        <begin position="1191"/>
        <end position="1242"/>
    </location>
</feature>
<feature type="compositionally biased region" description="Low complexity" evidence="21">
    <location>
        <begin position="315"/>
        <end position="337"/>
    </location>
</feature>
<feature type="compositionally biased region" description="Basic and acidic residues" evidence="21">
    <location>
        <begin position="896"/>
        <end position="915"/>
    </location>
</feature>
<dbReference type="InterPro" id="IPR000156">
    <property type="entry name" value="Ran_bind_dom"/>
</dbReference>
<feature type="compositionally biased region" description="Polar residues" evidence="21">
    <location>
        <begin position="865"/>
        <end position="878"/>
    </location>
</feature>
<evidence type="ECO:0000256" key="20">
    <source>
        <dbReference type="ARBA" id="ARBA00072605"/>
    </source>
</evidence>
<keyword evidence="24" id="KW-1185">Reference proteome</keyword>
<evidence type="ECO:0000256" key="10">
    <source>
        <dbReference type="ARBA" id="ARBA00023015"/>
    </source>
</evidence>
<keyword evidence="3" id="KW-0813">Transport</keyword>
<dbReference type="InterPro" id="IPR039779">
    <property type="entry name" value="RFX-like"/>
</dbReference>
<evidence type="ECO:0000256" key="2">
    <source>
        <dbReference type="ARBA" id="ARBA00004496"/>
    </source>
</evidence>
<evidence type="ECO:0000256" key="9">
    <source>
        <dbReference type="ARBA" id="ARBA00022990"/>
    </source>
</evidence>
<evidence type="ECO:0000256" key="1">
    <source>
        <dbReference type="ARBA" id="ARBA00004123"/>
    </source>
</evidence>
<sequence length="1242" mass="134635">MQNSEGGSDSPASVALCPSSAAQAPVAQPVPASPQRVLVQAAGSAPKGAQMQPISLPRVQQVPQQVQPVQHVYPPQVQYVEGGEAVYTNGALRTAYAYNPEPQMYAPSSSASYFEAPGGAQVTVAGSSPTAVPAHSMVGITMDVGGSPIVSGTGAYLIHGGMDGTRHALAHTSRSSPATLEMAIENLQKSEGITSHKSGLLNSHLQWLLDNYETAEGVSLPRSSLYNHYLRHCQEHKLDPVNAASFGKLIRSVFMGLRTRRLGTRGNSKYHYYGIRLKPDSPLNRLQEDTQYMAMRQQPVHQKPRYRPAQKTDSLGESGSHGSLHSTPEQAMAAQSQHHQQYIDVSHVFPEFPAPDLGSVLLQENITLHDIKALQLAYRRHCEATLDVVMNLQFHYVEKLWLSFWNSKASSGDGPASLPTSDEEPEGAVLPKDKLVSLCKCDPVLRWMRTCDHILYQALVEILIPDVLRPVPSTLTQAIRNFAKSLEGWLTNAMSDFPQQVIQTKVGVVGAFAQTLRRYTSLNHLAQAARAVLQNTAQISQMLSDLNRVDFANVQEQASWVCQCEEGVVQRLEQDFKLTLQQQSSLDQWASWLDNVVTQVLKQHAGSPSFPKAARQFLLKWSFYSSMVIRDLTLRSAASFGSFHLIRLLYDEYMFYLVEHRVAEATGETPIAVMGEFNDLASLSLTLLDKVFQEKPAIAPPVFVFQKDKGQKSSAEQKDLSDSGEESRGEAEAPHHGTGHPESAGEHALELPAPASASASAPEAQLPPFPRELAGRSAGGSSPEGGEDSDREDGNYCPPVKRERTSSLTQFPPSQSEEKSSGFRLKPPTLIHGQAPSAGLPSQKPKEQQRSVLRPAVLQAPQPKVLSQTVPSSGTNGVSVPADCPGAATSASPDNPARRSPSDEAPALEEKDLQKNESSSASEESCEKKELAQQAFVFGQNLRDRVKLINENAEVVDMENAGHPSSEAPAATNYFLQYISSSLESSANSADAASSKFIFGQNMSERVLSPPKLNEVSPDANRENTVAESGSESSSQEATPEKESLAESAAAYTKATARKCLLEKVEVITGEEAESNVLQIQCKLFVFDKTSQSWVERGRGLLRLNDMASTDDGTLQSRLVMRTQGSLRLILNTKLWAQMQMDKASEKSIRITAMDTEDQGVKVFLISASSKDTGQLYAALHHRILALRSHVEQEQEARTPAPEPGAAPSNEDDSDDDDVLAPSGATGGGAGDEGDGQTAGST</sequence>
<evidence type="ECO:0000256" key="14">
    <source>
        <dbReference type="ARBA" id="ARBA00039910"/>
    </source>
</evidence>
<keyword evidence="10" id="KW-0805">Transcription regulation</keyword>
<feature type="domain" description="RFX-type winged-helix" evidence="23">
    <location>
        <begin position="204"/>
        <end position="279"/>
    </location>
</feature>
<dbReference type="SUPFAM" id="SSF46785">
    <property type="entry name" value="Winged helix' DNA-binding domain"/>
    <property type="match status" value="1"/>
</dbReference>
<evidence type="ECO:0000256" key="19">
    <source>
        <dbReference type="ARBA" id="ARBA00065474"/>
    </source>
</evidence>
<feature type="compositionally biased region" description="Low complexity" evidence="21">
    <location>
        <begin position="1028"/>
        <end position="1037"/>
    </location>
</feature>
<dbReference type="GO" id="GO:0007283">
    <property type="term" value="P:spermatogenesis"/>
    <property type="evidence" value="ECO:0007669"/>
    <property type="project" value="UniProtKB-KW"/>
</dbReference>
<dbReference type="GO" id="GO:0000978">
    <property type="term" value="F:RNA polymerase II cis-regulatory region sequence-specific DNA binding"/>
    <property type="evidence" value="ECO:0007669"/>
    <property type="project" value="TreeGrafter"/>
</dbReference>
<dbReference type="PROSITE" id="PS51526">
    <property type="entry name" value="RFX_DBD"/>
    <property type="match status" value="1"/>
</dbReference>
<dbReference type="InterPro" id="IPR036388">
    <property type="entry name" value="WH-like_DNA-bd_sf"/>
</dbReference>
<dbReference type="Gene3D" id="2.30.29.30">
    <property type="entry name" value="Pleckstrin-homology domain (PH domain)/Phosphotyrosine-binding domain (PTB)"/>
    <property type="match status" value="1"/>
</dbReference>
<feature type="compositionally biased region" description="Basic and acidic residues" evidence="21">
    <location>
        <begin position="708"/>
        <end position="735"/>
    </location>
</feature>
<feature type="compositionally biased region" description="Low complexity" evidence="21">
    <location>
        <begin position="750"/>
        <end position="764"/>
    </location>
</feature>
<dbReference type="Pfam" id="PF00638">
    <property type="entry name" value="Ran_BP1"/>
    <property type="match status" value="1"/>
</dbReference>
<feature type="compositionally biased region" description="Acidic residues" evidence="21">
    <location>
        <begin position="1210"/>
        <end position="1219"/>
    </location>
</feature>
<dbReference type="PROSITE" id="PS50196">
    <property type="entry name" value="RANBD1"/>
    <property type="match status" value="1"/>
</dbReference>
<evidence type="ECO:0000256" key="8">
    <source>
        <dbReference type="ARBA" id="ARBA00022927"/>
    </source>
</evidence>
<reference evidence="25" key="1">
    <citation type="submission" date="2025-08" db="UniProtKB">
        <authorList>
            <consortium name="RefSeq"/>
        </authorList>
    </citation>
    <scope>IDENTIFICATION</scope>
    <source>
        <tissue evidence="25">Spleen</tissue>
    </source>
</reference>
<evidence type="ECO:0000256" key="13">
    <source>
        <dbReference type="ARBA" id="ARBA00023242"/>
    </source>
</evidence>
<keyword evidence="7" id="KW-0744">Spermatogenesis</keyword>
<feature type="domain" description="RanBD1" evidence="22">
    <location>
        <begin position="1061"/>
        <end position="1142"/>
    </location>
</feature>
<dbReference type="GO" id="GO:0015031">
    <property type="term" value="P:protein transport"/>
    <property type="evidence" value="ECO:0007669"/>
    <property type="project" value="UniProtKB-KW"/>
</dbReference>
<dbReference type="PANTHER" id="PTHR12619:SF17">
    <property type="entry name" value="DNA-BINDING PROTEIN RFX2"/>
    <property type="match status" value="1"/>
</dbReference>
<keyword evidence="9" id="KW-0007">Acetylation</keyword>
<proteinExistence type="predicted"/>
<feature type="compositionally biased region" description="Polar residues" evidence="21">
    <location>
        <begin position="1"/>
        <end position="11"/>
    </location>
</feature>
<dbReference type="InterPro" id="IPR057321">
    <property type="entry name" value="RFX1-4/6/8-like_BCD"/>
</dbReference>
<keyword evidence="5" id="KW-0597">Phosphoprotein</keyword>
<name>A0A6J3R7M3_TURTR</name>
<comment type="subunit">
    <text evidence="19">Interacts with CHC1 in a Ran-stimulated manner. Interacts with XPO1. Interacts (via its C-terminal R domain) with SMAD2 (dephosphorylated form via its MH1 and MH2 domains); the interaction results in the nuclear export of SMAD2 and termination of the TGF-beta signaling. Interacts (via its C-terminal R domain) with SMAD3 (dephosphorylated form via its MH1 domain); the interaction results in the nuclear export of SMAD3 and termination of the TGF-beta signaling.</text>
</comment>
<accession>A0A6J3R7M3</accession>
<comment type="subcellular location">
    <subcellularLocation>
        <location evidence="2">Cytoplasm</location>
    </subcellularLocation>
    <subcellularLocation>
        <location evidence="1">Nucleus</location>
    </subcellularLocation>
</comment>
<keyword evidence="6" id="KW-0970">Cilium biogenesis/degradation</keyword>
<evidence type="ECO:0000256" key="12">
    <source>
        <dbReference type="ARBA" id="ARBA00023163"/>
    </source>
</evidence>
<evidence type="ECO:0000313" key="25">
    <source>
        <dbReference type="RefSeq" id="XP_033710454.1"/>
    </source>
</evidence>
<dbReference type="InterPro" id="IPR003150">
    <property type="entry name" value="DNA-bd_RFX"/>
</dbReference>
<feature type="region of interest" description="Disordered" evidence="21">
    <location>
        <begin position="708"/>
        <end position="930"/>
    </location>
</feature>
<evidence type="ECO:0000259" key="23">
    <source>
        <dbReference type="PROSITE" id="PS51526"/>
    </source>
</evidence>
<dbReference type="Proteomes" id="UP000245320">
    <property type="component" value="Chromosome 3"/>
</dbReference>
<feature type="region of interest" description="Disordered" evidence="21">
    <location>
        <begin position="1"/>
        <end position="33"/>
    </location>
</feature>
<evidence type="ECO:0000256" key="18">
    <source>
        <dbReference type="ARBA" id="ARBA00058720"/>
    </source>
</evidence>
<dbReference type="PANTHER" id="PTHR12619">
    <property type="entry name" value="RFX TRANSCRIPTION FACTOR FAMILY"/>
    <property type="match status" value="1"/>
</dbReference>
<dbReference type="Pfam" id="PF04589">
    <property type="entry name" value="RFX1_trans_act"/>
    <property type="match status" value="1"/>
</dbReference>
<evidence type="ECO:0000256" key="6">
    <source>
        <dbReference type="ARBA" id="ARBA00022794"/>
    </source>
</evidence>
<feature type="compositionally biased region" description="Low complexity" evidence="21">
    <location>
        <begin position="18"/>
        <end position="33"/>
    </location>
</feature>
<evidence type="ECO:0000256" key="21">
    <source>
        <dbReference type="SAM" id="MobiDB-lite"/>
    </source>
</evidence>
<dbReference type="GO" id="GO:0000981">
    <property type="term" value="F:DNA-binding transcription factor activity, RNA polymerase II-specific"/>
    <property type="evidence" value="ECO:0007669"/>
    <property type="project" value="TreeGrafter"/>
</dbReference>
<keyword evidence="7" id="KW-0221">Differentiation</keyword>
<dbReference type="FunFam" id="2.30.29.30:FF:000106">
    <property type="entry name" value="ran-binding protein 3 isoform X2"/>
    <property type="match status" value="1"/>
</dbReference>
<keyword evidence="13" id="KW-0539">Nucleus</keyword>
<dbReference type="GO" id="GO:0005737">
    <property type="term" value="C:cytoplasm"/>
    <property type="evidence" value="ECO:0007669"/>
    <property type="project" value="UniProtKB-SubCell"/>
</dbReference>
<comment type="function">
    <text evidence="18">Acts as a cofactor for XPO1/CRM1-mediated nuclear export, perhaps as export complex scaffolding protein. Bound to XPO1/CRM1, stabilizes the XPO1/CRM1-cargo interaction. In the absence of Ran-bound GTP prevents binding of XPO1/CRM1 to the nuclear pore complex. Binds to CHC1/RCC1 and increases the guanine nucleotide exchange activity of CHC1/RCC1. Recruits XPO1/CRM1 to CHC1/RCC1 in a Ran-dependent manner. Negative regulator of TGF-beta signaling through interaction with the R-SMAD proteins, SMAD2 and SMAD3, and mediating their nuclear export.</text>
</comment>
<evidence type="ECO:0000256" key="15">
    <source>
        <dbReference type="ARBA" id="ARBA00042136"/>
    </source>
</evidence>
<feature type="compositionally biased region" description="Polar residues" evidence="21">
    <location>
        <begin position="806"/>
        <end position="815"/>
    </location>
</feature>
<dbReference type="InterPro" id="IPR036390">
    <property type="entry name" value="WH_DNA-bd_sf"/>
</dbReference>
<dbReference type="GO" id="GO:0030030">
    <property type="term" value="P:cell projection organization"/>
    <property type="evidence" value="ECO:0007669"/>
    <property type="project" value="UniProtKB-KW"/>
</dbReference>
<dbReference type="RefSeq" id="XP_033710454.1">
    <property type="nucleotide sequence ID" value="XM_033854563.1"/>
</dbReference>
<keyword evidence="4" id="KW-0963">Cytoplasm</keyword>
<evidence type="ECO:0000256" key="4">
    <source>
        <dbReference type="ARBA" id="ARBA00022490"/>
    </source>
</evidence>
<dbReference type="CDD" id="cd13180">
    <property type="entry name" value="RanBD_RanBP3"/>
    <property type="match status" value="1"/>
</dbReference>
<evidence type="ECO:0000256" key="7">
    <source>
        <dbReference type="ARBA" id="ARBA00022871"/>
    </source>
</evidence>
<feature type="region of interest" description="Disordered" evidence="21">
    <location>
        <begin position="297"/>
        <end position="337"/>
    </location>
</feature>
<evidence type="ECO:0000256" key="5">
    <source>
        <dbReference type="ARBA" id="ARBA00022553"/>
    </source>
</evidence>
<keyword evidence="12" id="KW-0804">Transcription</keyword>
<dbReference type="FunFam" id="1.10.10.10:FF:000017">
    <property type="entry name" value="transcription factor RFX3 isoform X1"/>
    <property type="match status" value="1"/>
</dbReference>
<evidence type="ECO:0000256" key="16">
    <source>
        <dbReference type="ARBA" id="ARBA00046188"/>
    </source>
</evidence>